<dbReference type="RefSeq" id="WP_103247310.1">
    <property type="nucleotide sequence ID" value="NZ_PPED02000006.1"/>
</dbReference>
<dbReference type="InterPro" id="IPR009783">
    <property type="entry name" value="DUF1348"/>
</dbReference>
<protein>
    <submittedName>
        <fullName evidence="1">Nuclear transport factor 2 family protein</fullName>
    </submittedName>
</protein>
<keyword evidence="2" id="KW-1185">Reference proteome</keyword>
<evidence type="ECO:0000313" key="1">
    <source>
        <dbReference type="EMBL" id="PWN64997.1"/>
    </source>
</evidence>
<sequence>MEQKHPLPPFTLETAKEKIQLAEDAWNSQDPERVSKAYTTDSEWRNRDTFVSGREEIVEFLQKKWEKELHYKLKKEYWAHTDNRIAVRFEYEYQTKEGNWFRAYGNENWEFDENGLMAKRYASINDLAIREEDRKFR</sequence>
<dbReference type="AlphaFoldDB" id="A0A316WUW5"/>
<dbReference type="PANTHER" id="PTHR31757">
    <property type="entry name" value="SLL0781 PROTEIN"/>
    <property type="match status" value="1"/>
</dbReference>
<name>A0A316WUW5_9FLAO</name>
<proteinExistence type="predicted"/>
<dbReference type="Proteomes" id="UP000236594">
    <property type="component" value="Unassembled WGS sequence"/>
</dbReference>
<accession>A0A316WUW5</accession>
<dbReference type="PANTHER" id="PTHR31757:SF0">
    <property type="entry name" value="SLL0781 PROTEIN"/>
    <property type="match status" value="1"/>
</dbReference>
<dbReference type="Pfam" id="PF07080">
    <property type="entry name" value="DUF1348"/>
    <property type="match status" value="1"/>
</dbReference>
<dbReference type="Gene3D" id="3.10.450.50">
    <property type="match status" value="1"/>
</dbReference>
<dbReference type="SUPFAM" id="SSF54427">
    <property type="entry name" value="NTF2-like"/>
    <property type="match status" value="1"/>
</dbReference>
<dbReference type="EMBL" id="PPED02000006">
    <property type="protein sequence ID" value="PWN64997.1"/>
    <property type="molecule type" value="Genomic_DNA"/>
</dbReference>
<organism evidence="1 2">
    <name type="scientific">Chryseobacterium phosphatilyticum</name>
    <dbReference type="NCBI Taxonomy" id="475075"/>
    <lineage>
        <taxon>Bacteria</taxon>
        <taxon>Pseudomonadati</taxon>
        <taxon>Bacteroidota</taxon>
        <taxon>Flavobacteriia</taxon>
        <taxon>Flavobacteriales</taxon>
        <taxon>Weeksellaceae</taxon>
        <taxon>Chryseobacterium group</taxon>
        <taxon>Chryseobacterium</taxon>
    </lineage>
</organism>
<evidence type="ECO:0000313" key="2">
    <source>
        <dbReference type="Proteomes" id="UP000236594"/>
    </source>
</evidence>
<dbReference type="OrthoDB" id="9787970at2"/>
<gene>
    <name evidence="1" type="ORF">C1631_020470</name>
</gene>
<dbReference type="InterPro" id="IPR032710">
    <property type="entry name" value="NTF2-like_dom_sf"/>
</dbReference>
<reference evidence="1 2" key="1">
    <citation type="submission" date="2018-04" db="EMBL/GenBank/DDBJ databases">
        <title>Draft Genome Sequence of Phosphate-Solubilizing Chryseobacterium sp. ISE14 that is a Biocontrol and Plant Growth-Promoting Rhizobacterium Isolated from Cucumber.</title>
        <authorList>
            <person name="Jeong J.-J."/>
            <person name="Sang M.K."/>
            <person name="Choi I.-G."/>
            <person name="Kim K.D."/>
        </authorList>
    </citation>
    <scope>NUCLEOTIDE SEQUENCE [LARGE SCALE GENOMIC DNA]</scope>
    <source>
        <strain evidence="1 2">ISE14</strain>
    </source>
</reference>
<comment type="caution">
    <text evidence="1">The sequence shown here is derived from an EMBL/GenBank/DDBJ whole genome shotgun (WGS) entry which is preliminary data.</text>
</comment>